<evidence type="ECO:0000256" key="1">
    <source>
        <dbReference type="SAM" id="MobiDB-lite"/>
    </source>
</evidence>
<evidence type="ECO:0000313" key="3">
    <source>
        <dbReference type="Proteomes" id="UP000178912"/>
    </source>
</evidence>
<protein>
    <submittedName>
        <fullName evidence="2">Uncharacterized protein</fullName>
    </submittedName>
</protein>
<dbReference type="Proteomes" id="UP000178912">
    <property type="component" value="Unassembled WGS sequence"/>
</dbReference>
<keyword evidence="3" id="KW-1185">Reference proteome</keyword>
<gene>
    <name evidence="2" type="ORF">RAG0_01452</name>
</gene>
<feature type="region of interest" description="Disordered" evidence="1">
    <location>
        <begin position="1"/>
        <end position="36"/>
    </location>
</feature>
<reference evidence="3" key="1">
    <citation type="submission" date="2016-03" db="EMBL/GenBank/DDBJ databases">
        <authorList>
            <person name="Guldener U."/>
        </authorList>
    </citation>
    <scope>NUCLEOTIDE SEQUENCE [LARGE SCALE GENOMIC DNA]</scope>
    <source>
        <strain evidence="3">04CH-RAC-A.6.1</strain>
    </source>
</reference>
<accession>A0A1E1K1D0</accession>
<dbReference type="EMBL" id="FJUX01000005">
    <property type="protein sequence ID" value="CZS90334.1"/>
    <property type="molecule type" value="Genomic_DNA"/>
</dbReference>
<name>A0A1E1K1D0_9HELO</name>
<organism evidence="2 3">
    <name type="scientific">Rhynchosporium agropyri</name>
    <dbReference type="NCBI Taxonomy" id="914238"/>
    <lineage>
        <taxon>Eukaryota</taxon>
        <taxon>Fungi</taxon>
        <taxon>Dikarya</taxon>
        <taxon>Ascomycota</taxon>
        <taxon>Pezizomycotina</taxon>
        <taxon>Leotiomycetes</taxon>
        <taxon>Helotiales</taxon>
        <taxon>Ploettnerulaceae</taxon>
        <taxon>Rhynchosporium</taxon>
    </lineage>
</organism>
<feature type="compositionally biased region" description="Basic and acidic residues" evidence="1">
    <location>
        <begin position="1"/>
        <end position="15"/>
    </location>
</feature>
<dbReference type="OrthoDB" id="3565122at2759"/>
<sequence>MTSANEKRAWEEAKSWRRGSSQFGDRKAHDASEPEMSSPDVILPLILANYHLVPKSGFRWSDEYDEDEEVVEEEEGFAESAAINVPKASCDIEITLARVEEPVAIGVLKSLDEIEVSNASPKIRHPDPRHIGVPGSISGHIEGSNVTKDFRDINTQINIPQNDDAEDYSEMYDSDDSIAIVGCGPRLQCSKAMLDIESTTLESRPSTPIQSPRIILGDEPSPFPLSTPSAIPAISYANFAAASLLSPTKPGFTSLRGDIGHLSRTPTKTLIQHVSVDTPIVQEDPRTLITPELHANDFGWEAIAPHECQNTVPDNEEVIEEVSIPIKYTRAKPRRRRPKSKTAKAALAAGAVLPLTKTPTLAAAHSSNEHAQVQGLKTCGTLAIKEIILDDSPADTSASSSAKRLFWLMLTLWFGYSCIYYMPDLMQWMKESLASEVVHEWGLELELREV</sequence>
<evidence type="ECO:0000313" key="2">
    <source>
        <dbReference type="EMBL" id="CZS90334.1"/>
    </source>
</evidence>
<proteinExistence type="predicted"/>
<dbReference type="AlphaFoldDB" id="A0A1E1K1D0"/>